<dbReference type="SUPFAM" id="SSF57701">
    <property type="entry name" value="Zn2/Cys6 DNA-binding domain"/>
    <property type="match status" value="1"/>
</dbReference>
<dbReference type="GO" id="GO:0008270">
    <property type="term" value="F:zinc ion binding"/>
    <property type="evidence" value="ECO:0007669"/>
    <property type="project" value="InterPro"/>
</dbReference>
<proteinExistence type="predicted"/>
<dbReference type="PANTHER" id="PTHR31845">
    <property type="entry name" value="FINGER DOMAIN PROTEIN, PUTATIVE-RELATED"/>
    <property type="match status" value="1"/>
</dbReference>
<dbReference type="OrthoDB" id="429143at2759"/>
<evidence type="ECO:0000256" key="3">
    <source>
        <dbReference type="ARBA" id="ARBA00023125"/>
    </source>
</evidence>
<dbReference type="PANTHER" id="PTHR31845:SF32">
    <property type="entry name" value="MISCELLANEOUS ZN(II)2CYS6 TRANSCRIPTION FACTOR (EUROFUNG)-RELATED"/>
    <property type="match status" value="1"/>
</dbReference>
<keyword evidence="8" id="KW-1185">Reference proteome</keyword>
<keyword evidence="4" id="KW-0804">Transcription</keyword>
<evidence type="ECO:0000313" key="7">
    <source>
        <dbReference type="EMBL" id="CAG8373427.1"/>
    </source>
</evidence>
<dbReference type="CDD" id="cd12148">
    <property type="entry name" value="fungal_TF_MHR"/>
    <property type="match status" value="1"/>
</dbReference>
<evidence type="ECO:0000256" key="6">
    <source>
        <dbReference type="SAM" id="MobiDB-lite"/>
    </source>
</evidence>
<comment type="subcellular location">
    <subcellularLocation>
        <location evidence="1">Nucleus</location>
    </subcellularLocation>
</comment>
<name>A0A9W4NJ89_9EURO</name>
<evidence type="ECO:0000313" key="8">
    <source>
        <dbReference type="Proteomes" id="UP001152649"/>
    </source>
</evidence>
<gene>
    <name evidence="7" type="ORF">PSALAMII_LOCUS4974</name>
</gene>
<dbReference type="Gene3D" id="4.10.240.10">
    <property type="entry name" value="Zn(2)-C6 fungal-type DNA-binding domain"/>
    <property type="match status" value="1"/>
</dbReference>
<evidence type="ECO:0000256" key="1">
    <source>
        <dbReference type="ARBA" id="ARBA00004123"/>
    </source>
</evidence>
<dbReference type="GO" id="GO:0000981">
    <property type="term" value="F:DNA-binding transcription factor activity, RNA polymerase II-specific"/>
    <property type="evidence" value="ECO:0007669"/>
    <property type="project" value="InterPro"/>
</dbReference>
<dbReference type="GO" id="GO:0000976">
    <property type="term" value="F:transcription cis-regulatory region binding"/>
    <property type="evidence" value="ECO:0007669"/>
    <property type="project" value="TreeGrafter"/>
</dbReference>
<evidence type="ECO:0008006" key="9">
    <source>
        <dbReference type="Google" id="ProtNLM"/>
    </source>
</evidence>
<evidence type="ECO:0000256" key="2">
    <source>
        <dbReference type="ARBA" id="ARBA00023015"/>
    </source>
</evidence>
<dbReference type="Proteomes" id="UP001152649">
    <property type="component" value="Unassembled WGS sequence"/>
</dbReference>
<reference evidence="7" key="1">
    <citation type="submission" date="2021-07" db="EMBL/GenBank/DDBJ databases">
        <authorList>
            <person name="Branca A.L. A."/>
        </authorList>
    </citation>
    <scope>NUCLEOTIDE SEQUENCE</scope>
</reference>
<dbReference type="GO" id="GO:0005634">
    <property type="term" value="C:nucleus"/>
    <property type="evidence" value="ECO:0007669"/>
    <property type="project" value="UniProtKB-SubCell"/>
</dbReference>
<comment type="caution">
    <text evidence="7">The sequence shown here is derived from an EMBL/GenBank/DDBJ whole genome shotgun (WGS) entry which is preliminary data.</text>
</comment>
<sequence>MKPARLPGGTPAPYGRACQNCAHAKCKCMLFASGGCERCHRLGKTCMPAQSVRKPNQRSTASKFAKLEAKVDYVLAAYPALQGSTTSGQPNWEPAALSPAPAQTQRDALEQSKPGMAPTPTSISSPYTGSKIFGGYNVPARNEVLSLLRIQPPMAQECLDLFRTHHLQYLPFFYMPPDMTSEQLQNKLPFFWVCIMEVLTPQNTEKGDSFRRITNHIHQRVMVDAGPSMDLLLGMMTFVSWGAYSKRPFLNSYVHMLMGVIAELGINQSPIGANSLMQDFKFAIGMKRNESGIRTLEERRAVLGCFLISSRSVLNQSRLLLGILTQINAISTAMSMSRIDAMRWTPHMEESLSVLAEAKECPEDEILVAMVKMYLVLDRLYHLRRDGDTISSPSFYLRTLKIQLDAARQEIPSHLQTHTVQMYYYSAEFTINELALGPSTIPHLPDLQRLESLHTSLQATKIWLNIWLDLRAVEYMQVSSIVFFQWARAILNLYRLTTLDDPTWSKSVVRETADVLDFLNKSIAAIKEYPEYLRFEEGKDINLLEKGLKMTEALKSNWEPKLIELWGLPMPANDTDASMIHSDDALPPGLSLPQIDDSWMMEFLGSL</sequence>
<dbReference type="InterPro" id="IPR051089">
    <property type="entry name" value="prtT"/>
</dbReference>
<feature type="region of interest" description="Disordered" evidence="6">
    <location>
        <begin position="85"/>
        <end position="124"/>
    </location>
</feature>
<organism evidence="7 8">
    <name type="scientific">Penicillium salamii</name>
    <dbReference type="NCBI Taxonomy" id="1612424"/>
    <lineage>
        <taxon>Eukaryota</taxon>
        <taxon>Fungi</taxon>
        <taxon>Dikarya</taxon>
        <taxon>Ascomycota</taxon>
        <taxon>Pezizomycotina</taxon>
        <taxon>Eurotiomycetes</taxon>
        <taxon>Eurotiomycetidae</taxon>
        <taxon>Eurotiales</taxon>
        <taxon>Aspergillaceae</taxon>
        <taxon>Penicillium</taxon>
    </lineage>
</organism>
<dbReference type="AlphaFoldDB" id="A0A9W4NJ89"/>
<dbReference type="InterPro" id="IPR036864">
    <property type="entry name" value="Zn2-C6_fun-type_DNA-bd_sf"/>
</dbReference>
<dbReference type="EMBL" id="CAJVPG010000210">
    <property type="protein sequence ID" value="CAG8373427.1"/>
    <property type="molecule type" value="Genomic_DNA"/>
</dbReference>
<keyword evidence="3" id="KW-0238">DNA-binding</keyword>
<keyword evidence="2" id="KW-0805">Transcription regulation</keyword>
<protein>
    <recommendedName>
        <fullName evidence="9">Zn(2)-C6 fungal-type domain-containing protein</fullName>
    </recommendedName>
</protein>
<accession>A0A9W4NJ89</accession>
<evidence type="ECO:0000256" key="4">
    <source>
        <dbReference type="ARBA" id="ARBA00023163"/>
    </source>
</evidence>
<keyword evidence="5" id="KW-0539">Nucleus</keyword>
<evidence type="ECO:0000256" key="5">
    <source>
        <dbReference type="ARBA" id="ARBA00023242"/>
    </source>
</evidence>